<dbReference type="InterPro" id="IPR014284">
    <property type="entry name" value="RNA_pol_sigma-70_dom"/>
</dbReference>
<dbReference type="InterPro" id="IPR013324">
    <property type="entry name" value="RNA_pol_sigma_r3/r4-like"/>
</dbReference>
<dbReference type="GO" id="GO:0006352">
    <property type="term" value="P:DNA-templated transcription initiation"/>
    <property type="evidence" value="ECO:0007669"/>
    <property type="project" value="InterPro"/>
</dbReference>
<proteinExistence type="inferred from homology"/>
<evidence type="ECO:0000256" key="4">
    <source>
        <dbReference type="ARBA" id="ARBA00023163"/>
    </source>
</evidence>
<feature type="non-terminal residue" evidence="7">
    <location>
        <position position="178"/>
    </location>
</feature>
<dbReference type="Proteomes" id="UP000542405">
    <property type="component" value="Unassembled WGS sequence"/>
</dbReference>
<dbReference type="RefSeq" id="WP_169537702.1">
    <property type="nucleotide sequence ID" value="NZ_JABBZE010000470.1"/>
</dbReference>
<dbReference type="InterPro" id="IPR036388">
    <property type="entry name" value="WH-like_DNA-bd_sf"/>
</dbReference>
<evidence type="ECO:0000259" key="5">
    <source>
        <dbReference type="Pfam" id="PF04542"/>
    </source>
</evidence>
<evidence type="ECO:0000256" key="3">
    <source>
        <dbReference type="ARBA" id="ARBA00023082"/>
    </source>
</evidence>
<dbReference type="GO" id="GO:0003677">
    <property type="term" value="F:DNA binding"/>
    <property type="evidence" value="ECO:0007669"/>
    <property type="project" value="InterPro"/>
</dbReference>
<dbReference type="NCBIfam" id="NF008889">
    <property type="entry name" value="PRK11924.1-1"/>
    <property type="match status" value="1"/>
</dbReference>
<evidence type="ECO:0000313" key="7">
    <source>
        <dbReference type="EMBL" id="NMU92915.1"/>
    </source>
</evidence>
<dbReference type="AlphaFoldDB" id="A0A848NTP4"/>
<organism evidence="7 8">
    <name type="scientific">Achromobacter ruhlandii</name>
    <dbReference type="NCBI Taxonomy" id="72557"/>
    <lineage>
        <taxon>Bacteria</taxon>
        <taxon>Pseudomonadati</taxon>
        <taxon>Pseudomonadota</taxon>
        <taxon>Betaproteobacteria</taxon>
        <taxon>Burkholderiales</taxon>
        <taxon>Alcaligenaceae</taxon>
        <taxon>Achromobacter</taxon>
    </lineage>
</organism>
<reference evidence="7 8" key="1">
    <citation type="submission" date="2020-04" db="EMBL/GenBank/DDBJ databases">
        <title>Achromobacter ruhlandii genome sequencing and assembly.</title>
        <authorList>
            <person name="Martins R.C.R."/>
            <person name="Perdigao-Neto L.V."/>
            <person name="Levin A.S.S."/>
            <person name="Costa S.F."/>
        </authorList>
    </citation>
    <scope>NUCLEOTIDE SEQUENCE [LARGE SCALE GENOMIC DNA]</scope>
    <source>
        <strain evidence="7 8">9035ralo</strain>
    </source>
</reference>
<dbReference type="Gene3D" id="1.10.1740.10">
    <property type="match status" value="1"/>
</dbReference>
<dbReference type="Gene3D" id="1.10.10.10">
    <property type="entry name" value="Winged helix-like DNA-binding domain superfamily/Winged helix DNA-binding domain"/>
    <property type="match status" value="1"/>
</dbReference>
<accession>A0A848NTP4</accession>
<dbReference type="GO" id="GO:0016987">
    <property type="term" value="F:sigma factor activity"/>
    <property type="evidence" value="ECO:0007669"/>
    <property type="project" value="UniProtKB-KW"/>
</dbReference>
<evidence type="ECO:0000259" key="6">
    <source>
        <dbReference type="Pfam" id="PF08281"/>
    </source>
</evidence>
<protein>
    <submittedName>
        <fullName evidence="7">Sigma-70 family RNA polymerase sigma factor</fullName>
    </submittedName>
</protein>
<keyword evidence="4" id="KW-0804">Transcription</keyword>
<name>A0A848NTP4_9BURK</name>
<dbReference type="InterPro" id="IPR013249">
    <property type="entry name" value="RNA_pol_sigma70_r4_t2"/>
</dbReference>
<comment type="similarity">
    <text evidence="1">Belongs to the sigma-70 factor family. ECF subfamily.</text>
</comment>
<dbReference type="InterPro" id="IPR013325">
    <property type="entry name" value="RNA_pol_sigma_r2"/>
</dbReference>
<feature type="domain" description="RNA polymerase sigma factor 70 region 4 type 2" evidence="6">
    <location>
        <begin position="111"/>
        <end position="163"/>
    </location>
</feature>
<dbReference type="NCBIfam" id="TIGR02937">
    <property type="entry name" value="sigma70-ECF"/>
    <property type="match status" value="1"/>
</dbReference>
<dbReference type="EMBL" id="JABBZE010000470">
    <property type="protein sequence ID" value="NMU92915.1"/>
    <property type="molecule type" value="Genomic_DNA"/>
</dbReference>
<gene>
    <name evidence="7" type="ORF">HGQ98_25545</name>
</gene>
<evidence type="ECO:0000256" key="2">
    <source>
        <dbReference type="ARBA" id="ARBA00023015"/>
    </source>
</evidence>
<dbReference type="SUPFAM" id="SSF88659">
    <property type="entry name" value="Sigma3 and sigma4 domains of RNA polymerase sigma factors"/>
    <property type="match status" value="1"/>
</dbReference>
<keyword evidence="2" id="KW-0805">Transcription regulation</keyword>
<dbReference type="PANTHER" id="PTHR43133:SF63">
    <property type="entry name" value="RNA POLYMERASE SIGMA FACTOR FECI-RELATED"/>
    <property type="match status" value="1"/>
</dbReference>
<dbReference type="NCBIfam" id="NF009180">
    <property type="entry name" value="PRK12528.1"/>
    <property type="match status" value="1"/>
</dbReference>
<evidence type="ECO:0000256" key="1">
    <source>
        <dbReference type="ARBA" id="ARBA00010641"/>
    </source>
</evidence>
<comment type="caution">
    <text evidence="7">The sequence shown here is derived from an EMBL/GenBank/DDBJ whole genome shotgun (WGS) entry which is preliminary data.</text>
</comment>
<dbReference type="InterPro" id="IPR039425">
    <property type="entry name" value="RNA_pol_sigma-70-like"/>
</dbReference>
<keyword evidence="3" id="KW-0731">Sigma factor</keyword>
<evidence type="ECO:0000313" key="8">
    <source>
        <dbReference type="Proteomes" id="UP000542405"/>
    </source>
</evidence>
<dbReference type="PANTHER" id="PTHR43133">
    <property type="entry name" value="RNA POLYMERASE ECF-TYPE SIGMA FACTO"/>
    <property type="match status" value="1"/>
</dbReference>
<dbReference type="Pfam" id="PF04542">
    <property type="entry name" value="Sigma70_r2"/>
    <property type="match status" value="1"/>
</dbReference>
<dbReference type="SUPFAM" id="SSF88946">
    <property type="entry name" value="Sigma2 domain of RNA polymerase sigma factors"/>
    <property type="match status" value="1"/>
</dbReference>
<dbReference type="NCBIfam" id="NF007232">
    <property type="entry name" value="PRK09651.1"/>
    <property type="match status" value="1"/>
</dbReference>
<sequence length="178" mass="20451">MPPGDLPAPHAVDTLYRSHHAWLTAWLRRRLRDDHDAADLAQDTFVRLIAARDTPGLREPRAFLARIAHGLMVNLWRRRDLEHAYLQALAQRPEACAPSPERRALVLEALVEIDAMLQRLPTRAREAFLLAQLGGYTYAEIGRRLDVSERMVKKYMAQVMLQCLLIADGVWWCLLYTT</sequence>
<dbReference type="InterPro" id="IPR007627">
    <property type="entry name" value="RNA_pol_sigma70_r2"/>
</dbReference>
<dbReference type="Pfam" id="PF08281">
    <property type="entry name" value="Sigma70_r4_2"/>
    <property type="match status" value="1"/>
</dbReference>
<feature type="domain" description="RNA polymerase sigma-70 region 2" evidence="5">
    <location>
        <begin position="15"/>
        <end position="80"/>
    </location>
</feature>